<keyword evidence="6" id="KW-0106">Calcium</keyword>
<evidence type="ECO:0000256" key="2">
    <source>
        <dbReference type="ARBA" id="ARBA00008418"/>
    </source>
</evidence>
<feature type="domain" description="Gelsolin-like" evidence="11">
    <location>
        <begin position="488"/>
        <end position="569"/>
    </location>
</feature>
<keyword evidence="4" id="KW-0963">Cytoplasm</keyword>
<feature type="domain" description="Gelsolin-like" evidence="11">
    <location>
        <begin position="342"/>
        <end position="415"/>
    </location>
</feature>
<dbReference type="Gene3D" id="3.40.20.10">
    <property type="entry name" value="Severin"/>
    <property type="match status" value="6"/>
</dbReference>
<dbReference type="EMBL" id="JAHWGI010001411">
    <property type="protein sequence ID" value="KAK3930362.1"/>
    <property type="molecule type" value="Genomic_DNA"/>
</dbReference>
<dbReference type="SUPFAM" id="SSF55753">
    <property type="entry name" value="Actin depolymerizing proteins"/>
    <property type="match status" value="6"/>
</dbReference>
<dbReference type="Proteomes" id="UP001219518">
    <property type="component" value="Unassembled WGS sequence"/>
</dbReference>
<feature type="domain" description="Gelsolin-like" evidence="11">
    <location>
        <begin position="217"/>
        <end position="283"/>
    </location>
</feature>
<dbReference type="GO" id="GO:0051014">
    <property type="term" value="P:actin filament severing"/>
    <property type="evidence" value="ECO:0007669"/>
    <property type="project" value="TreeGrafter"/>
</dbReference>
<accession>A0AAE1HYU1</accession>
<dbReference type="GO" id="GO:0005737">
    <property type="term" value="C:cytoplasm"/>
    <property type="evidence" value="ECO:0007669"/>
    <property type="project" value="TreeGrafter"/>
</dbReference>
<dbReference type="CDD" id="cd11289">
    <property type="entry name" value="gelsolin_S2_like"/>
    <property type="match status" value="1"/>
</dbReference>
<dbReference type="GO" id="GO:0008154">
    <property type="term" value="P:actin polymerization or depolymerization"/>
    <property type="evidence" value="ECO:0007669"/>
    <property type="project" value="TreeGrafter"/>
</dbReference>
<dbReference type="InterPro" id="IPR007123">
    <property type="entry name" value="Gelsolin-like_dom"/>
</dbReference>
<dbReference type="AlphaFoldDB" id="A0AAE1HYU1"/>
<keyword evidence="7" id="KW-0009">Actin-binding</keyword>
<dbReference type="InterPro" id="IPR029006">
    <property type="entry name" value="ADF-H/Gelsolin-like_dom_sf"/>
</dbReference>
<evidence type="ECO:0000256" key="4">
    <source>
        <dbReference type="ARBA" id="ARBA00022490"/>
    </source>
</evidence>
<feature type="domain" description="Gelsolin-like" evidence="11">
    <location>
        <begin position="722"/>
        <end position="796"/>
    </location>
</feature>
<dbReference type="SMART" id="SM00262">
    <property type="entry name" value="GEL"/>
    <property type="match status" value="6"/>
</dbReference>
<feature type="domain" description="Gelsolin-like" evidence="11">
    <location>
        <begin position="93"/>
        <end position="179"/>
    </location>
</feature>
<dbReference type="Pfam" id="PF00626">
    <property type="entry name" value="Gelsolin"/>
    <property type="match status" value="6"/>
</dbReference>
<reference evidence="12" key="1">
    <citation type="submission" date="2021-07" db="EMBL/GenBank/DDBJ databases">
        <authorList>
            <person name="Catto M.A."/>
            <person name="Jacobson A."/>
            <person name="Kennedy G."/>
            <person name="Labadie P."/>
            <person name="Hunt B.G."/>
            <person name="Srinivasan R."/>
        </authorList>
    </citation>
    <scope>NUCLEOTIDE SEQUENCE</scope>
    <source>
        <strain evidence="12">PL_HMW_Pooled</strain>
        <tissue evidence="12">Head</tissue>
    </source>
</reference>
<dbReference type="CDD" id="cd11293">
    <property type="entry name" value="gelsolin_S4_like"/>
    <property type="match status" value="1"/>
</dbReference>
<evidence type="ECO:0000313" key="12">
    <source>
        <dbReference type="EMBL" id="KAK3930362.1"/>
    </source>
</evidence>
<keyword evidence="3" id="KW-0117">Actin capping</keyword>
<dbReference type="CDD" id="cd11291">
    <property type="entry name" value="gelsolin_S6_like"/>
    <property type="match status" value="1"/>
</dbReference>
<feature type="region of interest" description="Disordered" evidence="10">
    <location>
        <begin position="31"/>
        <end position="52"/>
    </location>
</feature>
<evidence type="ECO:0000256" key="8">
    <source>
        <dbReference type="ARBA" id="ARBA00023212"/>
    </source>
</evidence>
<evidence type="ECO:0000256" key="1">
    <source>
        <dbReference type="ARBA" id="ARBA00004245"/>
    </source>
</evidence>
<comment type="caution">
    <text evidence="12">The sequence shown here is derived from an EMBL/GenBank/DDBJ whole genome shotgun (WGS) entry which is preliminary data.</text>
</comment>
<comment type="function">
    <text evidence="9">Calcium-regulated, actin-modulating protein that binds to the plus (or barbed) ends of actin monomers or filaments, preventing monomer exchange (end-blocking or capping). It can promote the assembly of monomers into filaments (nucleation) as well as sever filaments already formed.</text>
</comment>
<feature type="domain" description="Gelsolin-like" evidence="11">
    <location>
        <begin position="617"/>
        <end position="667"/>
    </location>
</feature>
<dbReference type="GO" id="GO:0051015">
    <property type="term" value="F:actin filament binding"/>
    <property type="evidence" value="ECO:0007669"/>
    <property type="project" value="InterPro"/>
</dbReference>
<evidence type="ECO:0000256" key="3">
    <source>
        <dbReference type="ARBA" id="ARBA00022467"/>
    </source>
</evidence>
<comment type="subcellular location">
    <subcellularLocation>
        <location evidence="1">Cytoplasm</location>
        <location evidence="1">Cytoskeleton</location>
    </subcellularLocation>
</comment>
<evidence type="ECO:0000256" key="10">
    <source>
        <dbReference type="SAM" id="MobiDB-lite"/>
    </source>
</evidence>
<keyword evidence="13" id="KW-1185">Reference proteome</keyword>
<comment type="similarity">
    <text evidence="2">Belongs to the villin/gelsolin family.</text>
</comment>
<name>A0AAE1HYU1_9NEOP</name>
<sequence length="838" mass="94199">QRSLAAVRSGAHLSLHAHSLSQTPSLVLRDLREGERERSSSQPGPRAETRPAHLQLLPHTVRSVDLCCPIMSEAKFANAGKAAGLEIWRVENFDLKPVKKNDYGKFYIGDSYVLLSTKKCGGLLGLGSNSWDIHFWLGSETSQDEAGAAAVFAVELDDFLGGSPIEHREVQGHESDLFLSYFKSGIRYLPGGVTTGFKHFDPNNWENVLYQVKGKRNVRVKKVEAHVSSMNRGDCFILDANHDIYVYVGKGAKRMERIRAISAANMIRDQDHGGRSRVHIVDEFSDQDEVNTFFEKLGSGSAEEVADEESGGEDEEFEINEQEEISLFKVWEDQNERVTVEKVAQYPFRHSQLDSNDCFVLDAGTAGLFVWIGRNSSKNEKVQAMNRAQVFLKEHKRPWWSKISRVVEGAEPAAFKQYFIDWRDESVLPTALNHVFSANRLNAVGMMEEATELPAEELRRLVKQQGPAVGFMPDKGTGNVEVWRVEDFELQPVPRDTYGSFYGGDSYVVKYEAQAGGRERHVIYFWQGETSSQDERAAAAMHAVRLDDELGGRAIQVRVVQGHEPRHFLSIFQGRMIVYLGGHHSGFRNARQASMGEAGGAPGVRLFRVRGTCSEDVRVHQVPARTEHLNSDDAFVLETPDKLFVWFGQESSPAERQAALAAAQLVAPGRTPEKVSEGSEPDALWSALGGPGEYTYSGHHTQHQHMPARLFHCQITVRGKFRVNEVDNYSQEDLAEDDVMVLDSGDEVYVWVGDRSSQKEKELSLKMAEDYLKMSPIHRHRATIIQIKQNEEPAGFTTLFPEWDEDFWQAQPSYDDIKRQISASNPVGLSVDFDDEDY</sequence>
<dbReference type="GO" id="GO:0051016">
    <property type="term" value="P:barbed-end actin filament capping"/>
    <property type="evidence" value="ECO:0007669"/>
    <property type="project" value="TreeGrafter"/>
</dbReference>
<dbReference type="CDD" id="cd11288">
    <property type="entry name" value="gelsolin_S5_like"/>
    <property type="match status" value="1"/>
</dbReference>
<dbReference type="PRINTS" id="PR00597">
    <property type="entry name" value="GELSOLIN"/>
</dbReference>
<dbReference type="FunFam" id="3.40.20.10:FF:000001">
    <property type="entry name" value="Gelsolin"/>
    <property type="match status" value="1"/>
</dbReference>
<dbReference type="CDD" id="cd11290">
    <property type="entry name" value="gelsolin_S1_like"/>
    <property type="match status" value="1"/>
</dbReference>
<gene>
    <name evidence="12" type="ORF">KUF71_005096</name>
</gene>
<reference evidence="12" key="2">
    <citation type="journal article" date="2023" name="BMC Genomics">
        <title>Pest status, molecular evolution, and epigenetic factors derived from the genome assembly of Frankliniella fusca, a thysanopteran phytovirus vector.</title>
        <authorList>
            <person name="Catto M.A."/>
            <person name="Labadie P.E."/>
            <person name="Jacobson A.L."/>
            <person name="Kennedy G.G."/>
            <person name="Srinivasan R."/>
            <person name="Hunt B.G."/>
        </authorList>
    </citation>
    <scope>NUCLEOTIDE SEQUENCE</scope>
    <source>
        <strain evidence="12">PL_HMW_Pooled</strain>
    </source>
</reference>
<evidence type="ECO:0000256" key="7">
    <source>
        <dbReference type="ARBA" id="ARBA00023203"/>
    </source>
</evidence>
<dbReference type="InterPro" id="IPR007122">
    <property type="entry name" value="Villin/Gelsolin"/>
</dbReference>
<dbReference type="PANTHER" id="PTHR11977:SF123">
    <property type="entry name" value="GELSOLIN"/>
    <property type="match status" value="1"/>
</dbReference>
<dbReference type="GO" id="GO:0015629">
    <property type="term" value="C:actin cytoskeleton"/>
    <property type="evidence" value="ECO:0007669"/>
    <property type="project" value="TreeGrafter"/>
</dbReference>
<dbReference type="FunFam" id="3.40.20.10:FF:000005">
    <property type="entry name" value="Gelsolin"/>
    <property type="match status" value="1"/>
</dbReference>
<dbReference type="CDD" id="cd11292">
    <property type="entry name" value="gelsolin_S3_like"/>
    <property type="match status" value="1"/>
</dbReference>
<keyword evidence="8" id="KW-0206">Cytoskeleton</keyword>
<dbReference type="FunFam" id="3.40.20.10:FF:000002">
    <property type="entry name" value="Gelsolin"/>
    <property type="match status" value="1"/>
</dbReference>
<protein>
    <submittedName>
        <fullName evidence="12">Gelsolin, cytoplasmic</fullName>
    </submittedName>
</protein>
<evidence type="ECO:0000259" key="11">
    <source>
        <dbReference type="Pfam" id="PF00626"/>
    </source>
</evidence>
<feature type="non-terminal residue" evidence="12">
    <location>
        <position position="1"/>
    </location>
</feature>
<dbReference type="PANTHER" id="PTHR11977">
    <property type="entry name" value="VILLIN"/>
    <property type="match status" value="1"/>
</dbReference>
<organism evidence="12 13">
    <name type="scientific">Frankliniella fusca</name>
    <dbReference type="NCBI Taxonomy" id="407009"/>
    <lineage>
        <taxon>Eukaryota</taxon>
        <taxon>Metazoa</taxon>
        <taxon>Ecdysozoa</taxon>
        <taxon>Arthropoda</taxon>
        <taxon>Hexapoda</taxon>
        <taxon>Insecta</taxon>
        <taxon>Pterygota</taxon>
        <taxon>Neoptera</taxon>
        <taxon>Paraneoptera</taxon>
        <taxon>Thysanoptera</taxon>
        <taxon>Terebrantia</taxon>
        <taxon>Thripoidea</taxon>
        <taxon>Thripidae</taxon>
        <taxon>Frankliniella</taxon>
    </lineage>
</organism>
<evidence type="ECO:0000256" key="5">
    <source>
        <dbReference type="ARBA" id="ARBA00022737"/>
    </source>
</evidence>
<keyword evidence="5" id="KW-0677">Repeat</keyword>
<evidence type="ECO:0000256" key="9">
    <source>
        <dbReference type="ARBA" id="ARBA00055420"/>
    </source>
</evidence>
<proteinExistence type="inferred from homology"/>
<evidence type="ECO:0000313" key="13">
    <source>
        <dbReference type="Proteomes" id="UP001219518"/>
    </source>
</evidence>
<evidence type="ECO:0000256" key="6">
    <source>
        <dbReference type="ARBA" id="ARBA00022837"/>
    </source>
</evidence>
<dbReference type="GO" id="GO:0005546">
    <property type="term" value="F:phosphatidylinositol-4,5-bisphosphate binding"/>
    <property type="evidence" value="ECO:0007669"/>
    <property type="project" value="TreeGrafter"/>
</dbReference>